<dbReference type="PANTHER" id="PTHR24421:SF10">
    <property type="entry name" value="NITRATE_NITRITE SENSOR PROTEIN NARQ"/>
    <property type="match status" value="1"/>
</dbReference>
<evidence type="ECO:0000256" key="2">
    <source>
        <dbReference type="ARBA" id="ARBA00012438"/>
    </source>
</evidence>
<dbReference type="GO" id="GO:0016301">
    <property type="term" value="F:kinase activity"/>
    <property type="evidence" value="ECO:0007669"/>
    <property type="project" value="UniProtKB-KW"/>
</dbReference>
<evidence type="ECO:0000256" key="8">
    <source>
        <dbReference type="ARBA" id="ARBA00023012"/>
    </source>
</evidence>
<keyword evidence="5" id="KW-0547">Nucleotide-binding</keyword>
<dbReference type="RefSeq" id="WP_386188093.1">
    <property type="nucleotide sequence ID" value="NZ_JBHSBC010000003.1"/>
</dbReference>
<feature type="transmembrane region" description="Helical" evidence="9">
    <location>
        <begin position="15"/>
        <end position="34"/>
    </location>
</feature>
<feature type="domain" description="Signal transduction histidine kinase subgroup 3 dimerisation and phosphoacceptor" evidence="11">
    <location>
        <begin position="175"/>
        <end position="240"/>
    </location>
</feature>
<keyword evidence="9" id="KW-0812">Transmembrane</keyword>
<dbReference type="Pfam" id="PF07730">
    <property type="entry name" value="HisKA_3"/>
    <property type="match status" value="1"/>
</dbReference>
<reference evidence="13" key="1">
    <citation type="journal article" date="2019" name="Int. J. Syst. Evol. Microbiol.">
        <title>The Global Catalogue of Microorganisms (GCM) 10K type strain sequencing project: providing services to taxonomists for standard genome sequencing and annotation.</title>
        <authorList>
            <consortium name="The Broad Institute Genomics Platform"/>
            <consortium name="The Broad Institute Genome Sequencing Center for Infectious Disease"/>
            <person name="Wu L."/>
            <person name="Ma J."/>
        </authorList>
    </citation>
    <scope>NUCLEOTIDE SEQUENCE [LARGE SCALE GENOMIC DNA]</scope>
    <source>
        <strain evidence="13">TBRC 7912</strain>
    </source>
</reference>
<dbReference type="InterPro" id="IPR036890">
    <property type="entry name" value="HATPase_C_sf"/>
</dbReference>
<evidence type="ECO:0000259" key="10">
    <source>
        <dbReference type="Pfam" id="PF02518"/>
    </source>
</evidence>
<name>A0ABV8EUM5_9ACTN</name>
<dbReference type="EC" id="2.7.13.3" evidence="2"/>
<comment type="caution">
    <text evidence="12">The sequence shown here is derived from an EMBL/GenBank/DDBJ whole genome shotgun (WGS) entry which is preliminary data.</text>
</comment>
<evidence type="ECO:0000259" key="11">
    <source>
        <dbReference type="Pfam" id="PF07730"/>
    </source>
</evidence>
<sequence length="373" mass="39662">MPAEKPTRRQVAADVMTAVALLTVDIGLAGNLLMDQTGSPWRLPVSLAVAAAITVPLALRRYRPFGAFVVIMALSAPAAALGLLWDPFVATACALYTLTLGARRELAARAMACAAAATVVAAAVGDLPLPGGAWWYVLALPLLGGAWRWALNVRERRDQEARLERQREHQVLVDERLRIARELHDVMTHGMGLIAVKASVANHLARNRPEEALDALRVIEATSRQALTETRRLLGVLREDTGPAPVPTLGGLTELAERAAMAGVDVELSVEGGDDLPEPVELAAYRIVQEAVTNVVKHAAPARCRVNVLAGQGVVTIEVTDDGHGAPPPATSPGHGIIGMRERVTMYGGRFAAGPLPDGGFQVNATLRYEEAL</sequence>
<feature type="transmembrane region" description="Helical" evidence="9">
    <location>
        <begin position="65"/>
        <end position="85"/>
    </location>
</feature>
<evidence type="ECO:0000256" key="9">
    <source>
        <dbReference type="SAM" id="Phobius"/>
    </source>
</evidence>
<dbReference type="PANTHER" id="PTHR24421">
    <property type="entry name" value="NITRATE/NITRITE SENSOR PROTEIN NARX-RELATED"/>
    <property type="match status" value="1"/>
</dbReference>
<dbReference type="InterPro" id="IPR050482">
    <property type="entry name" value="Sensor_HK_TwoCompSys"/>
</dbReference>
<evidence type="ECO:0000256" key="6">
    <source>
        <dbReference type="ARBA" id="ARBA00022777"/>
    </source>
</evidence>
<dbReference type="InterPro" id="IPR011712">
    <property type="entry name" value="Sig_transdc_His_kin_sub3_dim/P"/>
</dbReference>
<protein>
    <recommendedName>
        <fullName evidence="2">histidine kinase</fullName>
        <ecNumber evidence="2">2.7.13.3</ecNumber>
    </recommendedName>
</protein>
<accession>A0ABV8EUM5</accession>
<keyword evidence="8" id="KW-0902">Two-component regulatory system</keyword>
<keyword evidence="4" id="KW-0808">Transferase</keyword>
<dbReference type="Proteomes" id="UP001595698">
    <property type="component" value="Unassembled WGS sequence"/>
</dbReference>
<dbReference type="Pfam" id="PF02518">
    <property type="entry name" value="HATPase_c"/>
    <property type="match status" value="1"/>
</dbReference>
<keyword evidence="7" id="KW-0067">ATP-binding</keyword>
<proteinExistence type="predicted"/>
<evidence type="ECO:0000313" key="13">
    <source>
        <dbReference type="Proteomes" id="UP001595698"/>
    </source>
</evidence>
<gene>
    <name evidence="12" type="ORF">ACFOYY_04585</name>
</gene>
<dbReference type="EMBL" id="JBHSBC010000003">
    <property type="protein sequence ID" value="MFC3979386.1"/>
    <property type="molecule type" value="Genomic_DNA"/>
</dbReference>
<dbReference type="Gene3D" id="3.30.565.10">
    <property type="entry name" value="Histidine kinase-like ATPase, C-terminal domain"/>
    <property type="match status" value="1"/>
</dbReference>
<dbReference type="SUPFAM" id="SSF55874">
    <property type="entry name" value="ATPase domain of HSP90 chaperone/DNA topoisomerase II/histidine kinase"/>
    <property type="match status" value="1"/>
</dbReference>
<keyword evidence="3" id="KW-0597">Phosphoprotein</keyword>
<keyword evidence="6 12" id="KW-0418">Kinase</keyword>
<feature type="domain" description="Histidine kinase/HSP90-like ATPase" evidence="10">
    <location>
        <begin position="282"/>
        <end position="369"/>
    </location>
</feature>
<evidence type="ECO:0000256" key="7">
    <source>
        <dbReference type="ARBA" id="ARBA00022840"/>
    </source>
</evidence>
<feature type="transmembrane region" description="Helical" evidence="9">
    <location>
        <begin position="106"/>
        <end position="127"/>
    </location>
</feature>
<feature type="transmembrane region" description="Helical" evidence="9">
    <location>
        <begin position="133"/>
        <end position="151"/>
    </location>
</feature>
<dbReference type="Gene3D" id="1.20.5.1930">
    <property type="match status" value="1"/>
</dbReference>
<evidence type="ECO:0000256" key="3">
    <source>
        <dbReference type="ARBA" id="ARBA00022553"/>
    </source>
</evidence>
<dbReference type="InterPro" id="IPR003594">
    <property type="entry name" value="HATPase_dom"/>
</dbReference>
<evidence type="ECO:0000256" key="4">
    <source>
        <dbReference type="ARBA" id="ARBA00022679"/>
    </source>
</evidence>
<keyword evidence="9" id="KW-0472">Membrane</keyword>
<organism evidence="12 13">
    <name type="scientific">Streptosporangium jomthongense</name>
    <dbReference type="NCBI Taxonomy" id="1193683"/>
    <lineage>
        <taxon>Bacteria</taxon>
        <taxon>Bacillati</taxon>
        <taxon>Actinomycetota</taxon>
        <taxon>Actinomycetes</taxon>
        <taxon>Streptosporangiales</taxon>
        <taxon>Streptosporangiaceae</taxon>
        <taxon>Streptosporangium</taxon>
    </lineage>
</organism>
<dbReference type="CDD" id="cd16917">
    <property type="entry name" value="HATPase_UhpB-NarQ-NarX-like"/>
    <property type="match status" value="1"/>
</dbReference>
<keyword evidence="13" id="KW-1185">Reference proteome</keyword>
<keyword evidence="9" id="KW-1133">Transmembrane helix</keyword>
<evidence type="ECO:0000256" key="5">
    <source>
        <dbReference type="ARBA" id="ARBA00022741"/>
    </source>
</evidence>
<feature type="transmembrane region" description="Helical" evidence="9">
    <location>
        <begin position="41"/>
        <end position="59"/>
    </location>
</feature>
<comment type="catalytic activity">
    <reaction evidence="1">
        <text>ATP + protein L-histidine = ADP + protein N-phospho-L-histidine.</text>
        <dbReference type="EC" id="2.7.13.3"/>
    </reaction>
</comment>
<evidence type="ECO:0000256" key="1">
    <source>
        <dbReference type="ARBA" id="ARBA00000085"/>
    </source>
</evidence>
<evidence type="ECO:0000313" key="12">
    <source>
        <dbReference type="EMBL" id="MFC3979386.1"/>
    </source>
</evidence>